<evidence type="ECO:0000313" key="3">
    <source>
        <dbReference type="Proteomes" id="UP001500975"/>
    </source>
</evidence>
<evidence type="ECO:0000256" key="1">
    <source>
        <dbReference type="ARBA" id="ARBA00006484"/>
    </source>
</evidence>
<dbReference type="InterPro" id="IPR002347">
    <property type="entry name" value="SDR_fam"/>
</dbReference>
<comment type="similarity">
    <text evidence="1">Belongs to the short-chain dehydrogenases/reductases (SDR) family.</text>
</comment>
<dbReference type="InterPro" id="IPR020904">
    <property type="entry name" value="Sc_DH/Rdtase_CS"/>
</dbReference>
<dbReference type="Proteomes" id="UP001500975">
    <property type="component" value="Unassembled WGS sequence"/>
</dbReference>
<dbReference type="NCBIfam" id="NF005559">
    <property type="entry name" value="PRK07231.1"/>
    <property type="match status" value="1"/>
</dbReference>
<dbReference type="InterPro" id="IPR036291">
    <property type="entry name" value="NAD(P)-bd_dom_sf"/>
</dbReference>
<dbReference type="PRINTS" id="PR00081">
    <property type="entry name" value="GDHRDH"/>
</dbReference>
<organism evidence="2 3">
    <name type="scientific">Variovorax defluvii</name>
    <dbReference type="NCBI Taxonomy" id="913761"/>
    <lineage>
        <taxon>Bacteria</taxon>
        <taxon>Pseudomonadati</taxon>
        <taxon>Pseudomonadota</taxon>
        <taxon>Betaproteobacteria</taxon>
        <taxon>Burkholderiales</taxon>
        <taxon>Comamonadaceae</taxon>
        <taxon>Variovorax</taxon>
    </lineage>
</organism>
<protein>
    <submittedName>
        <fullName evidence="2">SDR family oxidoreductase</fullName>
    </submittedName>
</protein>
<reference evidence="3" key="1">
    <citation type="journal article" date="2019" name="Int. J. Syst. Evol. Microbiol.">
        <title>The Global Catalogue of Microorganisms (GCM) 10K type strain sequencing project: providing services to taxonomists for standard genome sequencing and annotation.</title>
        <authorList>
            <consortium name="The Broad Institute Genomics Platform"/>
            <consortium name="The Broad Institute Genome Sequencing Center for Infectious Disease"/>
            <person name="Wu L."/>
            <person name="Ma J."/>
        </authorList>
    </citation>
    <scope>NUCLEOTIDE SEQUENCE [LARGE SCALE GENOMIC DNA]</scope>
    <source>
        <strain evidence="3">JCM 17804</strain>
    </source>
</reference>
<dbReference type="CDD" id="cd05233">
    <property type="entry name" value="SDR_c"/>
    <property type="match status" value="1"/>
</dbReference>
<evidence type="ECO:0000313" key="2">
    <source>
        <dbReference type="EMBL" id="GAA4340586.1"/>
    </source>
</evidence>
<accession>A0ABP8HKV5</accession>
<dbReference type="SUPFAM" id="SSF51735">
    <property type="entry name" value="NAD(P)-binding Rossmann-fold domains"/>
    <property type="match status" value="1"/>
</dbReference>
<dbReference type="PROSITE" id="PS00061">
    <property type="entry name" value="ADH_SHORT"/>
    <property type="match status" value="1"/>
</dbReference>
<dbReference type="Gene3D" id="3.40.50.720">
    <property type="entry name" value="NAD(P)-binding Rossmann-like Domain"/>
    <property type="match status" value="1"/>
</dbReference>
<dbReference type="PANTHER" id="PTHR43943:SF2">
    <property type="entry name" value="DEHYDROGENASE_REDUCTASE 4"/>
    <property type="match status" value="1"/>
</dbReference>
<comment type="caution">
    <text evidence="2">The sequence shown here is derived from an EMBL/GenBank/DDBJ whole genome shotgun (WGS) entry which is preliminary data.</text>
</comment>
<sequence length="264" mass="27806">MSDSHPVTRMFKLDDKVCIVTGSTRGIGKAVATAFAHQGAKVVISSRKPEECRSVAAEINAAVERDAAISISANISSKDDLHNLVSRTVALLGRVDVLVCNAASNPAYGAMAQVTDAQFQKLFEANILSTHRLIQLVSAHMMEQKSGSVIVMSSIGGQRGSTLIGAYNVTKAADVQIVRNMAQELGPHGIRVNAISPGLIKTDFARPLWDTPELADKFRRGSALGRIGEPSDIAGAAVFLAADESSFVTGHNLVVDGGVTIIGD</sequence>
<dbReference type="EMBL" id="BAABGJ010000017">
    <property type="protein sequence ID" value="GAA4340586.1"/>
    <property type="molecule type" value="Genomic_DNA"/>
</dbReference>
<keyword evidence="3" id="KW-1185">Reference proteome</keyword>
<dbReference type="PANTHER" id="PTHR43943">
    <property type="entry name" value="DEHYDROGENASE/REDUCTASE (SDR FAMILY) MEMBER 4"/>
    <property type="match status" value="1"/>
</dbReference>
<name>A0ABP8HKV5_9BURK</name>
<dbReference type="Pfam" id="PF13561">
    <property type="entry name" value="adh_short_C2"/>
    <property type="match status" value="1"/>
</dbReference>
<proteinExistence type="inferred from homology"/>
<gene>
    <name evidence="2" type="ORF">GCM10023165_20680</name>
</gene>